<evidence type="ECO:0000256" key="1">
    <source>
        <dbReference type="ARBA" id="ARBA00010928"/>
    </source>
</evidence>
<dbReference type="EMBL" id="PSWU01000013">
    <property type="protein sequence ID" value="PPI13923.1"/>
    <property type="molecule type" value="Genomic_DNA"/>
</dbReference>
<dbReference type="eggNOG" id="COG0673">
    <property type="taxonomic scope" value="Bacteria"/>
</dbReference>
<sequence>MALTLPEPRLPSLLESPVLRWGVIAPGSIATSFVSAVQTHTRQRVVAVGSRSLNRAKAFAARFGIERASVGYETVVHDPEVDVIYIASPHSEHARHALLAIAASKHILVEKPFAPTPGEAEMIVHAARDANVFAMEAMWTRYLPQTDIVRRLLADHAIGAPTLVSADFGKASEFDRRSRIFDAALAGGCLLDLGVYASSFISMVAGTPQHTLVAGSLTSTEVEATATILGSHAGRVQSIATSTVLADTSHTASIVGDKGRVAVHPSFWAPSGLTFTRGAESITWTDQSALQGSDGLAWEALHLAQYVTEGRLESPLHPLDEVVQVVRTLDDARRRLGVTV</sequence>
<dbReference type="STRING" id="145458.APU90_07380"/>
<dbReference type="EMBL" id="LBFI01000049">
    <property type="protein sequence ID" value="KKM44960.1"/>
    <property type="molecule type" value="Genomic_DNA"/>
</dbReference>
<evidence type="ECO:0000259" key="5">
    <source>
        <dbReference type="Pfam" id="PF22725"/>
    </source>
</evidence>
<dbReference type="RefSeq" id="WP_027691868.1">
    <property type="nucleotide sequence ID" value="NZ_CP010848.1"/>
</dbReference>
<dbReference type="SUPFAM" id="SSF55347">
    <property type="entry name" value="Glyceraldehyde-3-phosphate dehydrogenase-like, C-terminal domain"/>
    <property type="match status" value="1"/>
</dbReference>
<reference evidence="7 9" key="2">
    <citation type="submission" date="2018-02" db="EMBL/GenBank/DDBJ databases">
        <title>Bacteriophage NCPPB3778 and a type I-E CRISPR drive the evolution of the US Biological Select Agent, Rathayibacter toxicus.</title>
        <authorList>
            <person name="Davis E.W.II."/>
            <person name="Tabima J.F."/>
            <person name="Weisberg A.J."/>
            <person name="Lopes L.D."/>
            <person name="Wiseman M.S."/>
            <person name="Wiseman M.S."/>
            <person name="Pupko T."/>
            <person name="Belcher M.S."/>
            <person name="Sechler A.J."/>
            <person name="Tancos M.A."/>
            <person name="Schroeder B.K."/>
            <person name="Murray T.D."/>
            <person name="Luster D.G."/>
            <person name="Schneider W.L."/>
            <person name="Rogers E."/>
            <person name="Andreote F.D."/>
            <person name="Grunwald N.J."/>
            <person name="Putnam M.L."/>
            <person name="Chang J.H."/>
        </authorList>
    </citation>
    <scope>NUCLEOTIDE SEQUENCE [LARGE SCALE GENOMIC DNA]</scope>
    <source>
        <strain evidence="7 9">FH99</strain>
    </source>
</reference>
<keyword evidence="3" id="KW-0520">NAD</keyword>
<evidence type="ECO:0000313" key="8">
    <source>
        <dbReference type="Proteomes" id="UP000052979"/>
    </source>
</evidence>
<dbReference type="Proteomes" id="UP000052979">
    <property type="component" value="Unassembled WGS sequence"/>
</dbReference>
<dbReference type="GeneID" id="93666415"/>
<dbReference type="InterPro" id="IPR055170">
    <property type="entry name" value="GFO_IDH_MocA-like_dom"/>
</dbReference>
<proteinExistence type="inferred from homology"/>
<dbReference type="InterPro" id="IPR050984">
    <property type="entry name" value="Gfo/Idh/MocA_domain"/>
</dbReference>
<accession>A0A0C5BU04</accession>
<evidence type="ECO:0000256" key="2">
    <source>
        <dbReference type="ARBA" id="ARBA00023002"/>
    </source>
</evidence>
<feature type="domain" description="GFO/IDH/MocA-like oxidoreductase" evidence="5">
    <location>
        <begin position="149"/>
        <end position="261"/>
    </location>
</feature>
<protein>
    <submittedName>
        <fullName evidence="7">Gfo/Idh/MocA family oxidoreductase</fullName>
    </submittedName>
</protein>
<dbReference type="Proteomes" id="UP000237966">
    <property type="component" value="Unassembled WGS sequence"/>
</dbReference>
<feature type="domain" description="Gfo/Idh/MocA-like oxidoreductase N-terminal" evidence="4">
    <location>
        <begin position="20"/>
        <end position="135"/>
    </location>
</feature>
<comment type="similarity">
    <text evidence="1">Belongs to the Gfo/Idh/MocA family.</text>
</comment>
<dbReference type="GO" id="GO:0016491">
    <property type="term" value="F:oxidoreductase activity"/>
    <property type="evidence" value="ECO:0007669"/>
    <property type="project" value="UniProtKB-KW"/>
</dbReference>
<dbReference type="InterPro" id="IPR000683">
    <property type="entry name" value="Gfo/Idh/MocA-like_OxRdtase_N"/>
</dbReference>
<dbReference type="PANTHER" id="PTHR22604">
    <property type="entry name" value="OXIDOREDUCTASES"/>
    <property type="match status" value="1"/>
</dbReference>
<dbReference type="AlphaFoldDB" id="A0A0C5BU04"/>
<comment type="caution">
    <text evidence="6">The sequence shown here is derived from an EMBL/GenBank/DDBJ whole genome shotgun (WGS) entry which is preliminary data.</text>
</comment>
<dbReference type="GO" id="GO:0000166">
    <property type="term" value="F:nucleotide binding"/>
    <property type="evidence" value="ECO:0007669"/>
    <property type="project" value="InterPro"/>
</dbReference>
<dbReference type="PATRIC" id="fig|145458.7.peg.2203"/>
<name>A0A0C5BU04_9MICO</name>
<reference evidence="6 8" key="1">
    <citation type="submission" date="2015-04" db="EMBL/GenBank/DDBJ databases">
        <title>Draft genome sequence of Rathayibacter toxicus strain FH-142 (AKA 70134 or CS 32), a Western Australian isolate.</title>
        <authorList>
            <consortium name="Consortium for Microbial Forensics and Genomics (microFORGE)"/>
            <person name="Knight B.M."/>
            <person name="Roberts D.P."/>
            <person name="Lin D."/>
            <person name="Hari K."/>
            <person name="Fletcher J."/>
            <person name="Melcher U."/>
            <person name="Blagden T."/>
            <person name="Luster D.G."/>
            <person name="Sechler A.J."/>
            <person name="Schneider W.L."/>
            <person name="Winegar R.A."/>
        </authorList>
    </citation>
    <scope>NUCLEOTIDE SEQUENCE [LARGE SCALE GENOMIC DNA]</scope>
    <source>
        <strain evidence="6 8">FH142</strain>
    </source>
</reference>
<dbReference type="KEGG" id="rtc:APU90_07380"/>
<dbReference type="Pfam" id="PF22725">
    <property type="entry name" value="GFO_IDH_MocA_C3"/>
    <property type="match status" value="1"/>
</dbReference>
<keyword evidence="2" id="KW-0560">Oxidoreductase</keyword>
<dbReference type="OrthoDB" id="9815825at2"/>
<evidence type="ECO:0000313" key="9">
    <source>
        <dbReference type="Proteomes" id="UP000237966"/>
    </source>
</evidence>
<evidence type="ECO:0000259" key="4">
    <source>
        <dbReference type="Pfam" id="PF01408"/>
    </source>
</evidence>
<dbReference type="Pfam" id="PF01408">
    <property type="entry name" value="GFO_IDH_MocA"/>
    <property type="match status" value="1"/>
</dbReference>
<dbReference type="Gene3D" id="3.30.360.10">
    <property type="entry name" value="Dihydrodipicolinate Reductase, domain 2"/>
    <property type="match status" value="1"/>
</dbReference>
<keyword evidence="8" id="KW-1185">Reference proteome</keyword>
<dbReference type="Gene3D" id="3.40.50.720">
    <property type="entry name" value="NAD(P)-binding Rossmann-like Domain"/>
    <property type="match status" value="1"/>
</dbReference>
<evidence type="ECO:0000313" key="6">
    <source>
        <dbReference type="EMBL" id="KKM44960.1"/>
    </source>
</evidence>
<dbReference type="PANTHER" id="PTHR22604:SF105">
    <property type="entry name" value="TRANS-1,2-DIHYDROBENZENE-1,2-DIOL DEHYDROGENASE"/>
    <property type="match status" value="1"/>
</dbReference>
<dbReference type="InterPro" id="IPR036291">
    <property type="entry name" value="NAD(P)-bd_dom_sf"/>
</dbReference>
<evidence type="ECO:0000313" key="7">
    <source>
        <dbReference type="EMBL" id="PPI13923.1"/>
    </source>
</evidence>
<evidence type="ECO:0000256" key="3">
    <source>
        <dbReference type="ARBA" id="ARBA00023027"/>
    </source>
</evidence>
<gene>
    <name evidence="7" type="ORF">C5C51_09480</name>
    <name evidence="6" type="ORF">VT73_07545</name>
</gene>
<dbReference type="KEGG" id="rtx:TI83_09685"/>
<organism evidence="6 8">
    <name type="scientific">Rathayibacter toxicus</name>
    <dbReference type="NCBI Taxonomy" id="145458"/>
    <lineage>
        <taxon>Bacteria</taxon>
        <taxon>Bacillati</taxon>
        <taxon>Actinomycetota</taxon>
        <taxon>Actinomycetes</taxon>
        <taxon>Micrococcales</taxon>
        <taxon>Microbacteriaceae</taxon>
        <taxon>Rathayibacter</taxon>
    </lineage>
</organism>
<dbReference type="SUPFAM" id="SSF51735">
    <property type="entry name" value="NAD(P)-binding Rossmann-fold domains"/>
    <property type="match status" value="1"/>
</dbReference>